<feature type="domain" description="Amidohydrolase-related" evidence="6">
    <location>
        <begin position="50"/>
        <end position="427"/>
    </location>
</feature>
<keyword evidence="5" id="KW-0378">Hydrolase</keyword>
<dbReference type="SUPFAM" id="SSF51338">
    <property type="entry name" value="Composite domain of metallo-dependent hydrolases"/>
    <property type="match status" value="1"/>
</dbReference>
<dbReference type="InterPro" id="IPR002195">
    <property type="entry name" value="Dihydroorotase_CS"/>
</dbReference>
<dbReference type="GO" id="GO:0005737">
    <property type="term" value="C:cytoplasm"/>
    <property type="evidence" value="ECO:0007669"/>
    <property type="project" value="TreeGrafter"/>
</dbReference>
<dbReference type="Proteomes" id="UP000239872">
    <property type="component" value="Unassembled WGS sequence"/>
</dbReference>
<dbReference type="NCBIfam" id="NF006688">
    <property type="entry name" value="PRK09236.1"/>
    <property type="match status" value="1"/>
</dbReference>
<comment type="cofactor">
    <cofactor evidence="1">
        <name>Zn(2+)</name>
        <dbReference type="ChEBI" id="CHEBI:29105"/>
    </cofactor>
</comment>
<dbReference type="EMBL" id="PPSL01000009">
    <property type="protein sequence ID" value="PQJ08976.1"/>
    <property type="molecule type" value="Genomic_DNA"/>
</dbReference>
<comment type="caution">
    <text evidence="7">The sequence shown here is derived from an EMBL/GenBank/DDBJ whole genome shotgun (WGS) entry which is preliminary data.</text>
</comment>
<name>A0A2S7SQY8_9BACT</name>
<reference evidence="7 8" key="1">
    <citation type="submission" date="2018-01" db="EMBL/GenBank/DDBJ databases">
        <title>A novel member of the phylum Bacteroidetes isolated from glacier ice.</title>
        <authorList>
            <person name="Liu Q."/>
            <person name="Xin Y.-H."/>
        </authorList>
    </citation>
    <scope>NUCLEOTIDE SEQUENCE [LARGE SCALE GENOMIC DNA]</scope>
    <source>
        <strain evidence="7 8">RB1R16</strain>
    </source>
</reference>
<accession>A0A2S7SQY8</accession>
<organism evidence="7 8">
    <name type="scientific">Flavipsychrobacter stenotrophus</name>
    <dbReference type="NCBI Taxonomy" id="2077091"/>
    <lineage>
        <taxon>Bacteria</taxon>
        <taxon>Pseudomonadati</taxon>
        <taxon>Bacteroidota</taxon>
        <taxon>Chitinophagia</taxon>
        <taxon>Chitinophagales</taxon>
        <taxon>Chitinophagaceae</taxon>
        <taxon>Flavipsychrobacter</taxon>
    </lineage>
</organism>
<evidence type="ECO:0000313" key="8">
    <source>
        <dbReference type="Proteomes" id="UP000239872"/>
    </source>
</evidence>
<dbReference type="OrthoDB" id="9765462at2"/>
<sequence length="456" mass="51083">MKSIVIKQANIVNEGEVFVADILIQNGIIQDIGQLDGAVDSIVIDGAGKYILPGLIDTHVHFREPGLTHKGDIYTEAKAAVAGGITSFIEMPNTIPNTLTSELIKEKERIASEKSLANYSFYLGINTGNYNELMNVDNGTVGAITDDGLYFSGTGNMLSNNSDYMQKLFASTDSIISLHCEDESIVEDNLTIARERYGDNIPIEEHSRIRSEDACYQATFRVLGMAIKFNTRLHVLHLSTAKEAMLFSNDVHISKKRVTSEVCIHHLWFCDDDYKTLGVNIKWNPSIKRKEDRNELMRALNDDRIDIVSTDHAPHSQTEKQQNYISSPSGGPMVQHALVAMLELVKQKATSIEKVVEKMCHNPAILFGIEKRGFIRKGYYADLVIVDMNQKWKVDSANILYKCGWSPFMGYTFSSAVCTTIVNGHIVYHQEIFDESIMGKQLTFKSLKQNAKKSQI</sequence>
<dbReference type="CDD" id="cd01318">
    <property type="entry name" value="DHOase_IIb"/>
    <property type="match status" value="1"/>
</dbReference>
<dbReference type="AlphaFoldDB" id="A0A2S7SQY8"/>
<dbReference type="GO" id="GO:0046872">
    <property type="term" value="F:metal ion binding"/>
    <property type="evidence" value="ECO:0007669"/>
    <property type="project" value="UniProtKB-KW"/>
</dbReference>
<dbReference type="GO" id="GO:0004038">
    <property type="term" value="F:allantoinase activity"/>
    <property type="evidence" value="ECO:0007669"/>
    <property type="project" value="TreeGrafter"/>
</dbReference>
<dbReference type="Gene3D" id="3.20.20.140">
    <property type="entry name" value="Metal-dependent hydrolases"/>
    <property type="match status" value="1"/>
</dbReference>
<comment type="similarity">
    <text evidence="3">Belongs to the metallo-dependent hydrolases superfamily. DHOase family. Class I DHOase subfamily.</text>
</comment>
<dbReference type="PROSITE" id="PS00483">
    <property type="entry name" value="DIHYDROOROTASE_2"/>
    <property type="match status" value="1"/>
</dbReference>
<comment type="function">
    <text evidence="2">Catalyzes the reversible cyclization of carbamoyl aspartate to dihydroorotate.</text>
</comment>
<evidence type="ECO:0000313" key="7">
    <source>
        <dbReference type="EMBL" id="PQJ08976.1"/>
    </source>
</evidence>
<dbReference type="NCBIfam" id="TIGR00857">
    <property type="entry name" value="pyrC_multi"/>
    <property type="match status" value="1"/>
</dbReference>
<evidence type="ECO:0000256" key="5">
    <source>
        <dbReference type="ARBA" id="ARBA00022801"/>
    </source>
</evidence>
<evidence type="ECO:0000256" key="4">
    <source>
        <dbReference type="ARBA" id="ARBA00022723"/>
    </source>
</evidence>
<dbReference type="PANTHER" id="PTHR43668:SF4">
    <property type="entry name" value="ALLANTOINASE"/>
    <property type="match status" value="1"/>
</dbReference>
<dbReference type="InterPro" id="IPR050138">
    <property type="entry name" value="DHOase/Allantoinase_Hydrolase"/>
</dbReference>
<proteinExistence type="inferred from homology"/>
<evidence type="ECO:0000256" key="3">
    <source>
        <dbReference type="ARBA" id="ARBA00010286"/>
    </source>
</evidence>
<dbReference type="RefSeq" id="WP_105041266.1">
    <property type="nucleotide sequence ID" value="NZ_PPSL01000009.1"/>
</dbReference>
<evidence type="ECO:0000259" key="6">
    <source>
        <dbReference type="Pfam" id="PF01979"/>
    </source>
</evidence>
<dbReference type="GO" id="GO:0006145">
    <property type="term" value="P:purine nucleobase catabolic process"/>
    <property type="evidence" value="ECO:0007669"/>
    <property type="project" value="TreeGrafter"/>
</dbReference>
<gene>
    <name evidence="7" type="ORF">CJD36_021440</name>
</gene>
<dbReference type="InterPro" id="IPR006680">
    <property type="entry name" value="Amidohydro-rel"/>
</dbReference>
<dbReference type="Gene3D" id="2.30.40.10">
    <property type="entry name" value="Urease, subunit C, domain 1"/>
    <property type="match status" value="1"/>
</dbReference>
<evidence type="ECO:0000256" key="2">
    <source>
        <dbReference type="ARBA" id="ARBA00002368"/>
    </source>
</evidence>
<protein>
    <submittedName>
        <fullName evidence="7">Dihydroorotase</fullName>
    </submittedName>
</protein>
<keyword evidence="4" id="KW-0479">Metal-binding</keyword>
<dbReference type="Pfam" id="PF01979">
    <property type="entry name" value="Amidohydro_1"/>
    <property type="match status" value="1"/>
</dbReference>
<dbReference type="InterPro" id="IPR011059">
    <property type="entry name" value="Metal-dep_hydrolase_composite"/>
</dbReference>
<evidence type="ECO:0000256" key="1">
    <source>
        <dbReference type="ARBA" id="ARBA00001947"/>
    </source>
</evidence>
<keyword evidence="8" id="KW-1185">Reference proteome</keyword>
<dbReference type="PANTHER" id="PTHR43668">
    <property type="entry name" value="ALLANTOINASE"/>
    <property type="match status" value="1"/>
</dbReference>
<dbReference type="InterPro" id="IPR032466">
    <property type="entry name" value="Metal_Hydrolase"/>
</dbReference>
<dbReference type="SUPFAM" id="SSF51556">
    <property type="entry name" value="Metallo-dependent hydrolases"/>
    <property type="match status" value="1"/>
</dbReference>